<keyword evidence="1" id="KW-0472">Membrane</keyword>
<evidence type="ECO:0000313" key="3">
    <source>
        <dbReference type="Proteomes" id="UP000762676"/>
    </source>
</evidence>
<name>A0AAV4HAX7_9GAST</name>
<dbReference type="Proteomes" id="UP000762676">
    <property type="component" value="Unassembled WGS sequence"/>
</dbReference>
<protein>
    <recommendedName>
        <fullName evidence="4">Secreted peptide</fullName>
    </recommendedName>
</protein>
<proteinExistence type="predicted"/>
<evidence type="ECO:0008006" key="4">
    <source>
        <dbReference type="Google" id="ProtNLM"/>
    </source>
</evidence>
<sequence>MKTRVDSLELVLPVMSLLTILRIKVVWPKTKPQQNTLVVATAAAAVVKVVATAAVVKVVSAVVVLVVLIEVVVVLVVH</sequence>
<dbReference type="AlphaFoldDB" id="A0AAV4HAX7"/>
<dbReference type="EMBL" id="BMAT01001854">
    <property type="protein sequence ID" value="GFR93915.1"/>
    <property type="molecule type" value="Genomic_DNA"/>
</dbReference>
<evidence type="ECO:0000256" key="1">
    <source>
        <dbReference type="SAM" id="Phobius"/>
    </source>
</evidence>
<organism evidence="2 3">
    <name type="scientific">Elysia marginata</name>
    <dbReference type="NCBI Taxonomy" id="1093978"/>
    <lineage>
        <taxon>Eukaryota</taxon>
        <taxon>Metazoa</taxon>
        <taxon>Spiralia</taxon>
        <taxon>Lophotrochozoa</taxon>
        <taxon>Mollusca</taxon>
        <taxon>Gastropoda</taxon>
        <taxon>Heterobranchia</taxon>
        <taxon>Euthyneura</taxon>
        <taxon>Panpulmonata</taxon>
        <taxon>Sacoglossa</taxon>
        <taxon>Placobranchoidea</taxon>
        <taxon>Plakobranchidae</taxon>
        <taxon>Elysia</taxon>
    </lineage>
</organism>
<comment type="caution">
    <text evidence="2">The sequence shown here is derived from an EMBL/GenBank/DDBJ whole genome shotgun (WGS) entry which is preliminary data.</text>
</comment>
<evidence type="ECO:0000313" key="2">
    <source>
        <dbReference type="EMBL" id="GFR93915.1"/>
    </source>
</evidence>
<keyword evidence="1" id="KW-1133">Transmembrane helix</keyword>
<feature type="transmembrane region" description="Helical" evidence="1">
    <location>
        <begin position="58"/>
        <end position="77"/>
    </location>
</feature>
<gene>
    <name evidence="2" type="ORF">ElyMa_000905400</name>
</gene>
<keyword evidence="3" id="KW-1185">Reference proteome</keyword>
<accession>A0AAV4HAX7</accession>
<keyword evidence="1" id="KW-0812">Transmembrane</keyword>
<reference evidence="2 3" key="1">
    <citation type="journal article" date="2021" name="Elife">
        <title>Chloroplast acquisition without the gene transfer in kleptoplastic sea slugs, Plakobranchus ocellatus.</title>
        <authorList>
            <person name="Maeda T."/>
            <person name="Takahashi S."/>
            <person name="Yoshida T."/>
            <person name="Shimamura S."/>
            <person name="Takaki Y."/>
            <person name="Nagai Y."/>
            <person name="Toyoda A."/>
            <person name="Suzuki Y."/>
            <person name="Arimoto A."/>
            <person name="Ishii H."/>
            <person name="Satoh N."/>
            <person name="Nishiyama T."/>
            <person name="Hasebe M."/>
            <person name="Maruyama T."/>
            <person name="Minagawa J."/>
            <person name="Obokata J."/>
            <person name="Shigenobu S."/>
        </authorList>
    </citation>
    <scope>NUCLEOTIDE SEQUENCE [LARGE SCALE GENOMIC DNA]</scope>
</reference>